<organism evidence="2 3">
    <name type="scientific">Gigaspora margarita</name>
    <dbReference type="NCBI Taxonomy" id="4874"/>
    <lineage>
        <taxon>Eukaryota</taxon>
        <taxon>Fungi</taxon>
        <taxon>Fungi incertae sedis</taxon>
        <taxon>Mucoromycota</taxon>
        <taxon>Glomeromycotina</taxon>
        <taxon>Glomeromycetes</taxon>
        <taxon>Diversisporales</taxon>
        <taxon>Gigasporaceae</taxon>
        <taxon>Gigaspora</taxon>
    </lineage>
</organism>
<reference evidence="2 3" key="1">
    <citation type="journal article" date="2019" name="Environ. Microbiol.">
        <title>At the nexus of three kingdoms: the genome of the mycorrhizal fungus Gigaspora margarita provides insights into plant, endobacterial and fungal interactions.</title>
        <authorList>
            <person name="Venice F."/>
            <person name="Ghignone S."/>
            <person name="Salvioli di Fossalunga A."/>
            <person name="Amselem J."/>
            <person name="Novero M."/>
            <person name="Xianan X."/>
            <person name="Sedzielewska Toro K."/>
            <person name="Morin E."/>
            <person name="Lipzen A."/>
            <person name="Grigoriev I.V."/>
            <person name="Henrissat B."/>
            <person name="Martin F.M."/>
            <person name="Bonfante P."/>
        </authorList>
    </citation>
    <scope>NUCLEOTIDE SEQUENCE [LARGE SCALE GENOMIC DNA]</scope>
    <source>
        <strain evidence="2 3">BEG34</strain>
    </source>
</reference>
<dbReference type="Pfam" id="PF00071">
    <property type="entry name" value="Ras"/>
    <property type="match status" value="1"/>
</dbReference>
<dbReference type="SUPFAM" id="SSF52540">
    <property type="entry name" value="P-loop containing nucleoside triphosphate hydrolases"/>
    <property type="match status" value="1"/>
</dbReference>
<name>A0A8H4EMA4_GIGMA</name>
<protein>
    <submittedName>
        <fullName evidence="2">Ras-domain-containing protein</fullName>
    </submittedName>
</protein>
<keyword evidence="1" id="KW-0547">Nucleotide-binding</keyword>
<dbReference type="OrthoDB" id="63533at2759"/>
<accession>A0A8H4EMA4</accession>
<dbReference type="FunFam" id="3.40.50.300:FF:001447">
    <property type="entry name" value="Ras-related protein Rab-1B"/>
    <property type="match status" value="1"/>
</dbReference>
<evidence type="ECO:0000256" key="1">
    <source>
        <dbReference type="ARBA" id="ARBA00022741"/>
    </source>
</evidence>
<dbReference type="SMART" id="SM00175">
    <property type="entry name" value="RAB"/>
    <property type="match status" value="1"/>
</dbReference>
<dbReference type="Gene3D" id="3.40.50.300">
    <property type="entry name" value="P-loop containing nucleotide triphosphate hydrolases"/>
    <property type="match status" value="1"/>
</dbReference>
<dbReference type="InterPro" id="IPR005225">
    <property type="entry name" value="Small_GTP-bd"/>
</dbReference>
<dbReference type="EMBL" id="WTPW01000394">
    <property type="protein sequence ID" value="KAF0515746.1"/>
    <property type="molecule type" value="Genomic_DNA"/>
</dbReference>
<keyword evidence="3" id="KW-1185">Reference proteome</keyword>
<comment type="caution">
    <text evidence="2">The sequence shown here is derived from an EMBL/GenBank/DDBJ whole genome shotgun (WGS) entry which is preliminary data.</text>
</comment>
<dbReference type="SMART" id="SM00174">
    <property type="entry name" value="RHO"/>
    <property type="match status" value="1"/>
</dbReference>
<sequence length="175" mass="19710">MSSNLKTVNVKLVFLGEAATGKSSLMFRFVNNNFQETIGVDFLIKRCHIEDNEIKFEIWHPQKRFNSLAPTYYRGAQAAIVVYDVTKAATFDRAKSWVKELQRQVNPPKVIALVGNKIDLVQPYEDEEDEEGGEYGRQVPIEEAKAYALEAGLLFFETSAKKGDGVLDVFVEIGT</sequence>
<dbReference type="PROSITE" id="PS51421">
    <property type="entry name" value="RAS"/>
    <property type="match status" value="1"/>
</dbReference>
<dbReference type="PRINTS" id="PR00449">
    <property type="entry name" value="RASTRNSFRMNG"/>
</dbReference>
<dbReference type="NCBIfam" id="TIGR00231">
    <property type="entry name" value="small_GTP"/>
    <property type="match status" value="1"/>
</dbReference>
<dbReference type="GO" id="GO:0003924">
    <property type="term" value="F:GTPase activity"/>
    <property type="evidence" value="ECO:0007669"/>
    <property type="project" value="InterPro"/>
</dbReference>
<proteinExistence type="predicted"/>
<dbReference type="Proteomes" id="UP000439903">
    <property type="component" value="Unassembled WGS sequence"/>
</dbReference>
<dbReference type="SMART" id="SM00173">
    <property type="entry name" value="RAS"/>
    <property type="match status" value="1"/>
</dbReference>
<dbReference type="InterPro" id="IPR001806">
    <property type="entry name" value="Small_GTPase"/>
</dbReference>
<dbReference type="PROSITE" id="PS51419">
    <property type="entry name" value="RAB"/>
    <property type="match status" value="1"/>
</dbReference>
<dbReference type="PANTHER" id="PTHR47978">
    <property type="match status" value="1"/>
</dbReference>
<dbReference type="AlphaFoldDB" id="A0A8H4EMA4"/>
<evidence type="ECO:0000313" key="3">
    <source>
        <dbReference type="Proteomes" id="UP000439903"/>
    </source>
</evidence>
<dbReference type="GO" id="GO:0005525">
    <property type="term" value="F:GTP binding"/>
    <property type="evidence" value="ECO:0007669"/>
    <property type="project" value="InterPro"/>
</dbReference>
<gene>
    <name evidence="2" type="ORF">F8M41_017281</name>
</gene>
<dbReference type="InterPro" id="IPR027417">
    <property type="entry name" value="P-loop_NTPase"/>
</dbReference>
<evidence type="ECO:0000313" key="2">
    <source>
        <dbReference type="EMBL" id="KAF0515746.1"/>
    </source>
</evidence>